<accession>M5GDG2</accession>
<evidence type="ECO:0000259" key="1">
    <source>
        <dbReference type="Pfam" id="PF00026"/>
    </source>
</evidence>
<reference evidence="2 3" key="1">
    <citation type="journal article" date="2012" name="Science">
        <title>The Paleozoic origin of enzymatic lignin decomposition reconstructed from 31 fungal genomes.</title>
        <authorList>
            <person name="Floudas D."/>
            <person name="Binder M."/>
            <person name="Riley R."/>
            <person name="Barry K."/>
            <person name="Blanchette R.A."/>
            <person name="Henrissat B."/>
            <person name="Martinez A.T."/>
            <person name="Otillar R."/>
            <person name="Spatafora J.W."/>
            <person name="Yadav J.S."/>
            <person name="Aerts A."/>
            <person name="Benoit I."/>
            <person name="Boyd A."/>
            <person name="Carlson A."/>
            <person name="Copeland A."/>
            <person name="Coutinho P.M."/>
            <person name="de Vries R.P."/>
            <person name="Ferreira P."/>
            <person name="Findley K."/>
            <person name="Foster B."/>
            <person name="Gaskell J."/>
            <person name="Glotzer D."/>
            <person name="Gorecki P."/>
            <person name="Heitman J."/>
            <person name="Hesse C."/>
            <person name="Hori C."/>
            <person name="Igarashi K."/>
            <person name="Jurgens J.A."/>
            <person name="Kallen N."/>
            <person name="Kersten P."/>
            <person name="Kohler A."/>
            <person name="Kuees U."/>
            <person name="Kumar T.K.A."/>
            <person name="Kuo A."/>
            <person name="LaButti K."/>
            <person name="Larrondo L.F."/>
            <person name="Lindquist E."/>
            <person name="Ling A."/>
            <person name="Lombard V."/>
            <person name="Lucas S."/>
            <person name="Lundell T."/>
            <person name="Martin R."/>
            <person name="McLaughlin D.J."/>
            <person name="Morgenstern I."/>
            <person name="Morin E."/>
            <person name="Murat C."/>
            <person name="Nagy L.G."/>
            <person name="Nolan M."/>
            <person name="Ohm R.A."/>
            <person name="Patyshakuliyeva A."/>
            <person name="Rokas A."/>
            <person name="Ruiz-Duenas F.J."/>
            <person name="Sabat G."/>
            <person name="Salamov A."/>
            <person name="Samejima M."/>
            <person name="Schmutz J."/>
            <person name="Slot J.C."/>
            <person name="St John F."/>
            <person name="Stenlid J."/>
            <person name="Sun H."/>
            <person name="Sun S."/>
            <person name="Syed K."/>
            <person name="Tsang A."/>
            <person name="Wiebenga A."/>
            <person name="Young D."/>
            <person name="Pisabarro A."/>
            <person name="Eastwood D.C."/>
            <person name="Martin F."/>
            <person name="Cullen D."/>
            <person name="Grigoriev I.V."/>
            <person name="Hibbett D.S."/>
        </authorList>
    </citation>
    <scope>NUCLEOTIDE SEQUENCE [LARGE SCALE GENOMIC DNA]</scope>
    <source>
        <strain evidence="2 3">DJM-731 SS1</strain>
    </source>
</reference>
<proteinExistence type="predicted"/>
<feature type="domain" description="Peptidase A1" evidence="1">
    <location>
        <begin position="37"/>
        <end position="175"/>
    </location>
</feature>
<dbReference type="AlphaFoldDB" id="M5GDG2"/>
<name>M5GDG2_DACPD</name>
<evidence type="ECO:0000313" key="3">
    <source>
        <dbReference type="Proteomes" id="UP000030653"/>
    </source>
</evidence>
<dbReference type="HOGENOM" id="CLU_122941_0_0_1"/>
<gene>
    <name evidence="2" type="ORF">DACRYDRAFT_105564</name>
</gene>
<protein>
    <recommendedName>
        <fullName evidence="1">Peptidase A1 domain-containing protein</fullName>
    </recommendedName>
</protein>
<dbReference type="Proteomes" id="UP000030653">
    <property type="component" value="Unassembled WGS sequence"/>
</dbReference>
<sequence length="190" mass="20195">MAIGERAMVDGHPVIVLLETANMAMDRTTIINLGMAMKFTGAVDWIPIGTQFMWTNPASTRFVQASSSSSATLTSSGSPHDDWLVLMNLLGAQGPDSAGNYLIPCGSQMTWNFAGTEGRNYTFSLIQDGTNDGTGFCQPAANDAGDTTNWITGVPFLDQYYIAFHYEANTVGFATRNLGASAASSAPFIG</sequence>
<evidence type="ECO:0000313" key="2">
    <source>
        <dbReference type="EMBL" id="EJU04507.1"/>
    </source>
</evidence>
<dbReference type="SUPFAM" id="SSF50630">
    <property type="entry name" value="Acid proteases"/>
    <property type="match status" value="1"/>
</dbReference>
<dbReference type="RefSeq" id="XP_040631401.1">
    <property type="nucleotide sequence ID" value="XM_040768108.1"/>
</dbReference>
<dbReference type="InterPro" id="IPR021109">
    <property type="entry name" value="Peptidase_aspartic_dom_sf"/>
</dbReference>
<dbReference type="Gene3D" id="2.40.70.10">
    <property type="entry name" value="Acid Proteases"/>
    <property type="match status" value="1"/>
</dbReference>
<dbReference type="EMBL" id="JH795858">
    <property type="protein sequence ID" value="EJU04507.1"/>
    <property type="molecule type" value="Genomic_DNA"/>
</dbReference>
<dbReference type="InterPro" id="IPR033121">
    <property type="entry name" value="PEPTIDASE_A1"/>
</dbReference>
<dbReference type="OrthoDB" id="771136at2759"/>
<dbReference type="Pfam" id="PF00026">
    <property type="entry name" value="Asp"/>
    <property type="match status" value="1"/>
</dbReference>
<organism evidence="2 3">
    <name type="scientific">Dacryopinax primogenitus (strain DJM 731)</name>
    <name type="common">Brown rot fungus</name>
    <dbReference type="NCBI Taxonomy" id="1858805"/>
    <lineage>
        <taxon>Eukaryota</taxon>
        <taxon>Fungi</taxon>
        <taxon>Dikarya</taxon>
        <taxon>Basidiomycota</taxon>
        <taxon>Agaricomycotina</taxon>
        <taxon>Dacrymycetes</taxon>
        <taxon>Dacrymycetales</taxon>
        <taxon>Dacrymycetaceae</taxon>
        <taxon>Dacryopinax</taxon>
    </lineage>
</organism>
<dbReference type="GeneID" id="63683170"/>
<keyword evidence="3" id="KW-1185">Reference proteome</keyword>